<dbReference type="AlphaFoldDB" id="A0A1E1KCT5"/>
<sequence length="176" mass="19119">MSKITSKNLQYDDSLPPFLARLRANNNAGDGRHEYTVARPKKARTAEDEAEDEPVYFDEGSGETLTKSEWEARDKEENGGEKVGEEEGKEGEARDMKGDGGKDRGKEKVAAIGGSRKRKAGKFVGGEEEEETKEEVSAVAKATVVKKASSQPGKKAEKGKPAKQGKKVKLSFGDDE</sequence>
<feature type="domain" description="DUF4604" evidence="2">
    <location>
        <begin position="7"/>
        <end position="176"/>
    </location>
</feature>
<evidence type="ECO:0000313" key="4">
    <source>
        <dbReference type="Proteomes" id="UP000178912"/>
    </source>
</evidence>
<dbReference type="Proteomes" id="UP000178912">
    <property type="component" value="Unassembled WGS sequence"/>
</dbReference>
<keyword evidence="4" id="KW-1185">Reference proteome</keyword>
<accession>A0A1E1KCT5</accession>
<evidence type="ECO:0000259" key="2">
    <source>
        <dbReference type="Pfam" id="PF15377"/>
    </source>
</evidence>
<evidence type="ECO:0000256" key="1">
    <source>
        <dbReference type="SAM" id="MobiDB-lite"/>
    </source>
</evidence>
<feature type="region of interest" description="Disordered" evidence="1">
    <location>
        <begin position="25"/>
        <end position="176"/>
    </location>
</feature>
<organism evidence="3 4">
    <name type="scientific">Rhynchosporium agropyri</name>
    <dbReference type="NCBI Taxonomy" id="914238"/>
    <lineage>
        <taxon>Eukaryota</taxon>
        <taxon>Fungi</taxon>
        <taxon>Dikarya</taxon>
        <taxon>Ascomycota</taxon>
        <taxon>Pezizomycotina</taxon>
        <taxon>Leotiomycetes</taxon>
        <taxon>Helotiales</taxon>
        <taxon>Ploettnerulaceae</taxon>
        <taxon>Rhynchosporium</taxon>
    </lineage>
</organism>
<gene>
    <name evidence="3" type="ORF">RAG0_05349</name>
</gene>
<name>A0A1E1KCT5_9HELO</name>
<dbReference type="InterPro" id="IPR027911">
    <property type="entry name" value="DUF4604"/>
</dbReference>
<feature type="compositionally biased region" description="Basic and acidic residues" evidence="1">
    <location>
        <begin position="66"/>
        <end position="109"/>
    </location>
</feature>
<dbReference type="Pfam" id="PF15377">
    <property type="entry name" value="DUF4604"/>
    <property type="match status" value="1"/>
</dbReference>
<dbReference type="OrthoDB" id="5388322at2759"/>
<protein>
    <recommendedName>
        <fullName evidence="2">DUF4604 domain-containing protein</fullName>
    </recommendedName>
</protein>
<feature type="compositionally biased region" description="Low complexity" evidence="1">
    <location>
        <begin position="137"/>
        <end position="153"/>
    </location>
</feature>
<proteinExistence type="predicted"/>
<reference evidence="4" key="1">
    <citation type="submission" date="2016-03" db="EMBL/GenBank/DDBJ databases">
        <authorList>
            <person name="Guldener U."/>
        </authorList>
    </citation>
    <scope>NUCLEOTIDE SEQUENCE [LARGE SCALE GENOMIC DNA]</scope>
    <source>
        <strain evidence="4">04CH-RAC-A.6.1</strain>
    </source>
</reference>
<dbReference type="EMBL" id="FJUX01000024">
    <property type="protein sequence ID" value="CZS95845.1"/>
    <property type="molecule type" value="Genomic_DNA"/>
</dbReference>
<evidence type="ECO:0000313" key="3">
    <source>
        <dbReference type="EMBL" id="CZS95845.1"/>
    </source>
</evidence>